<evidence type="ECO:0000256" key="8">
    <source>
        <dbReference type="ARBA" id="ARBA00022670"/>
    </source>
</evidence>
<evidence type="ECO:0000256" key="16">
    <source>
        <dbReference type="ARBA" id="ARBA00022844"/>
    </source>
</evidence>
<dbReference type="GO" id="GO:0030430">
    <property type="term" value="C:host cell cytoplasm"/>
    <property type="evidence" value="ECO:0007669"/>
    <property type="project" value="UniProtKB-SubCell"/>
</dbReference>
<organism evidence="23">
    <name type="scientific">Jotan virus</name>
    <dbReference type="NCBI Taxonomy" id="2651931"/>
    <lineage>
        <taxon>Viruses</taxon>
        <taxon>Riboviria</taxon>
        <taxon>Orthornavirae</taxon>
        <taxon>Pisuviricota</taxon>
        <taxon>Pisoniviricetes</taxon>
        <taxon>Picornavirales</taxon>
        <taxon>Picornaviridae</taxon>
    </lineage>
</organism>
<evidence type="ECO:0000256" key="1">
    <source>
        <dbReference type="ARBA" id="ARBA00004192"/>
    </source>
</evidence>
<evidence type="ECO:0000256" key="2">
    <source>
        <dbReference type="ARBA" id="ARBA00004328"/>
    </source>
</evidence>
<keyword evidence="6" id="KW-0597">Phosphoprotein</keyword>
<evidence type="ECO:0000256" key="12">
    <source>
        <dbReference type="ARBA" id="ARBA00022801"/>
    </source>
</evidence>
<dbReference type="InterPro" id="IPR043504">
    <property type="entry name" value="Peptidase_S1_PA_chymotrypsin"/>
</dbReference>
<dbReference type="Gene3D" id="2.40.10.10">
    <property type="entry name" value="Trypsin-like serine proteases"/>
    <property type="match status" value="1"/>
</dbReference>
<dbReference type="EMBL" id="MK440624">
    <property type="protein sequence ID" value="QGA70904.1"/>
    <property type="molecule type" value="Genomic_RNA"/>
</dbReference>
<dbReference type="Gene3D" id="3.30.70.270">
    <property type="match status" value="1"/>
</dbReference>
<reference evidence="23" key="1">
    <citation type="journal article" date="2019" name="Viruses">
        <title>Meta-Transcriptomic Comparison of the RNA Viromes of the Mosquito Vectors Culex pipiens and Culex torrentium in Northern Europe.</title>
        <authorList>
            <person name="Pettersson J.H.O."/>
            <person name="Shi M."/>
            <person name="Eden J.-S."/>
            <person name="Holmes E.C."/>
            <person name="Hesson J.C."/>
        </authorList>
    </citation>
    <scope>NUCLEOTIDE SEQUENCE</scope>
    <source>
        <strain evidence="23">OTU7</strain>
    </source>
</reference>
<dbReference type="InterPro" id="IPR000605">
    <property type="entry name" value="Helicase_SF3_ssDNA/RNA_vir"/>
</dbReference>
<keyword evidence="19" id="KW-1160">Virus entry into host cell</keyword>
<dbReference type="SUPFAM" id="SSF50494">
    <property type="entry name" value="Trypsin-like serine proteases"/>
    <property type="match status" value="1"/>
</dbReference>
<keyword evidence="17" id="KW-0693">Viral RNA replication</keyword>
<evidence type="ECO:0000256" key="10">
    <source>
        <dbReference type="ARBA" id="ARBA00022695"/>
    </source>
</evidence>
<feature type="region of interest" description="Disordered" evidence="20">
    <location>
        <begin position="1"/>
        <end position="40"/>
    </location>
</feature>
<keyword evidence="5" id="KW-0191">Covalent protein-RNA linkage</keyword>
<evidence type="ECO:0000259" key="21">
    <source>
        <dbReference type="PROSITE" id="PS50507"/>
    </source>
</evidence>
<evidence type="ECO:0000256" key="9">
    <source>
        <dbReference type="ARBA" id="ARBA00022679"/>
    </source>
</evidence>
<keyword evidence="7" id="KW-0945">Host-virus interaction</keyword>
<dbReference type="InterPro" id="IPR014759">
    <property type="entry name" value="Helicase_SF3_ssRNA_vir"/>
</dbReference>
<feature type="compositionally biased region" description="Basic and acidic residues" evidence="20">
    <location>
        <begin position="1"/>
        <end position="11"/>
    </location>
</feature>
<keyword evidence="11" id="KW-0547">Nucleotide-binding</keyword>
<dbReference type="PROSITE" id="PS51218">
    <property type="entry name" value="SF3_HELICASE_2"/>
    <property type="match status" value="1"/>
</dbReference>
<dbReference type="InterPro" id="IPR001205">
    <property type="entry name" value="RNA-dir_pol_C"/>
</dbReference>
<evidence type="ECO:0000313" key="23">
    <source>
        <dbReference type="EMBL" id="QGA70904.1"/>
    </source>
</evidence>
<dbReference type="GO" id="GO:0019062">
    <property type="term" value="P:virion attachment to host cell"/>
    <property type="evidence" value="ECO:0007669"/>
    <property type="project" value="UniProtKB-KW"/>
</dbReference>
<evidence type="ECO:0000256" key="7">
    <source>
        <dbReference type="ARBA" id="ARBA00022581"/>
    </source>
</evidence>
<evidence type="ECO:0000256" key="3">
    <source>
        <dbReference type="ARBA" id="ARBA00020107"/>
    </source>
</evidence>
<dbReference type="InterPro" id="IPR007094">
    <property type="entry name" value="RNA-dir_pol_PSvirus"/>
</dbReference>
<feature type="domain" description="SF3 helicase" evidence="22">
    <location>
        <begin position="1459"/>
        <end position="1634"/>
    </location>
</feature>
<dbReference type="PROSITE" id="PS50507">
    <property type="entry name" value="RDRP_SSRNA_POS"/>
    <property type="match status" value="1"/>
</dbReference>
<dbReference type="InterPro" id="IPR043128">
    <property type="entry name" value="Rev_trsase/Diguanyl_cyclase"/>
</dbReference>
<evidence type="ECO:0000256" key="13">
    <source>
        <dbReference type="ARBA" id="ARBA00022804"/>
    </source>
</evidence>
<evidence type="ECO:0000256" key="17">
    <source>
        <dbReference type="ARBA" id="ARBA00022953"/>
    </source>
</evidence>
<evidence type="ECO:0000256" key="19">
    <source>
        <dbReference type="ARBA" id="ARBA00023296"/>
    </source>
</evidence>
<dbReference type="GO" id="GO:0005524">
    <property type="term" value="F:ATP binding"/>
    <property type="evidence" value="ECO:0007669"/>
    <property type="project" value="UniProtKB-KW"/>
</dbReference>
<comment type="subcellular location">
    <subcellularLocation>
        <location evidence="1">Host cytoplasm</location>
    </subcellularLocation>
    <subcellularLocation>
        <location evidence="2">Virion</location>
    </subcellularLocation>
</comment>
<evidence type="ECO:0000256" key="11">
    <source>
        <dbReference type="ARBA" id="ARBA00022741"/>
    </source>
</evidence>
<evidence type="ECO:0000256" key="5">
    <source>
        <dbReference type="ARBA" id="ARBA00022520"/>
    </source>
</evidence>
<dbReference type="InterPro" id="IPR009003">
    <property type="entry name" value="Peptidase_S1_PA"/>
</dbReference>
<keyword evidence="18" id="KW-1035">Host cytoplasm</keyword>
<dbReference type="GO" id="GO:0006351">
    <property type="term" value="P:DNA-templated transcription"/>
    <property type="evidence" value="ECO:0007669"/>
    <property type="project" value="InterPro"/>
</dbReference>
<keyword evidence="8" id="KW-0645">Protease</keyword>
<feature type="compositionally biased region" description="Polar residues" evidence="20">
    <location>
        <begin position="12"/>
        <end position="34"/>
    </location>
</feature>
<keyword evidence="13" id="KW-1161">Viral attachment to host cell</keyword>
<dbReference type="Pfam" id="PF00680">
    <property type="entry name" value="RdRP_1"/>
    <property type="match status" value="1"/>
</dbReference>
<keyword evidence="10" id="KW-0548">Nucleotidyltransferase</keyword>
<proteinExistence type="predicted"/>
<dbReference type="GO" id="GO:0046718">
    <property type="term" value="P:symbiont entry into host cell"/>
    <property type="evidence" value="ECO:0007669"/>
    <property type="project" value="UniProtKB-KW"/>
</dbReference>
<dbReference type="GO" id="GO:0003723">
    <property type="term" value="F:RNA binding"/>
    <property type="evidence" value="ECO:0007669"/>
    <property type="project" value="InterPro"/>
</dbReference>
<dbReference type="GO" id="GO:0003724">
    <property type="term" value="F:RNA helicase activity"/>
    <property type="evidence" value="ECO:0007669"/>
    <property type="project" value="InterPro"/>
</dbReference>
<evidence type="ECO:0000256" key="18">
    <source>
        <dbReference type="ARBA" id="ARBA00023200"/>
    </source>
</evidence>
<dbReference type="CDD" id="cd23169">
    <property type="entry name" value="ps-ssRNAv-Picornavirales"/>
    <property type="match status" value="1"/>
</dbReference>
<dbReference type="Gene3D" id="2.60.120.20">
    <property type="match status" value="3"/>
</dbReference>
<feature type="domain" description="RdRp catalytic" evidence="21">
    <location>
        <begin position="2500"/>
        <end position="2627"/>
    </location>
</feature>
<evidence type="ECO:0000256" key="4">
    <source>
        <dbReference type="ARBA" id="ARBA00022484"/>
    </source>
</evidence>
<dbReference type="GO" id="GO:0008234">
    <property type="term" value="F:cysteine-type peptidase activity"/>
    <property type="evidence" value="ECO:0007669"/>
    <property type="project" value="UniProtKB-KW"/>
</dbReference>
<name>A0A5Q0TW68_9PICO</name>
<dbReference type="SUPFAM" id="SSF88633">
    <property type="entry name" value="Positive stranded ssRNA viruses"/>
    <property type="match status" value="3"/>
</dbReference>
<protein>
    <recommendedName>
        <fullName evidence="3">Genome polyprotein</fullName>
    </recommendedName>
</protein>
<dbReference type="InterPro" id="IPR043502">
    <property type="entry name" value="DNA/RNA_pol_sf"/>
</dbReference>
<keyword evidence="16" id="KW-0946">Virion</keyword>
<dbReference type="SUPFAM" id="SSF56672">
    <property type="entry name" value="DNA/RNA polymerases"/>
    <property type="match status" value="1"/>
</dbReference>
<sequence>MYNQKKERESAKSSPCKSLNETPTTATIFKQSSRTTRKPPNRKFFIMESDMTQQYYHRTPGVPATLPPKKTFDYFLERATRYEGDHVSKPAKYCFSARSVYNELVLALPEFGAYQLSYYLRQKFDLEHQVRLHVPAFDPDWECIFIGEHSKLSLAEEVAFRSFFIYVAMTITTDTIRKTKPWTPAPSRFFQKKKTYNEREAEEIERENYENMLAEELGSVSLQSGLQGAVGAAESSTSETENTQLVAVGEVEEIEPYPDEPSERTLSEQPFTDLNLAGVAWWLNKVTWSTTSQIQVFDLYNIMFNDVSANAAIVKSFQVHAISKLTARVTIKPNAVNFNSGLMGVTFVPLWNMWTPEDQKLWLNKYSLTQLPFTMINACSNNEVVVPVNFTYPLNYVPHISSPNYLPQRSLGALIYFPIVNLSIGDQGTRTCDLNAFIHFDSVEFVGKIDQRVNMQSGLFGKVGETLHAGLSLMNGNPDPTFNMLNKVAKSLINNKNADHPINPSPGQFVIPQALPSQSSVTNIENPVNSFRMDPLGTVNHNFPPTESFEDLVHRPGLFRQVTITSADSPKLLTSWTNQPLKPYNDYVPYATDPRRRHVPPVGVVASIFENAKGSSVYEVYAAMTDKHNFKLMFGVLPTPISPTQPIDLTYLRNSKFTELNYTNGKFTNEVVAPYFNPKTWIRIPSNAYVNSDCQTASYSPSYCYLYLMTTLSYATGVPSSVTLSIFERAGPDFELSVIKSPSLSVQPYSNSITYPGLKLAGYHWASDLTFTFSTLAPGGKPASADWIWNMWFTNPTPNFRAVLLYYGDTPTSGPSIPGYGNRRHAIGYVPLNQPDTSVLLVSVLDATSAPVAAVYTAIRNFSNNYTQPTFDALATYLVSTEMTNAFTYGPTYAFHVLWTPNNPVPTVSKQMGYTGSTSIFSDVDSPFPPTTMRGWGKKDFGEDFSSITNVLKRPYGDINIGIETARSASYPNAAFRVNVSPALPRTTPPPINSSDYVYSASAADIVLKGFIGFKGSIIMHALFPTVQNASVWTNYFPDAFPSRDIVQYPTATNNQRLVSTAPKQTFNLGINSAIRTAIPYYNPAEFIFTWSTLGKQGDNALVNSMGSVTYGLDVNRTSDLPATLRAVVMRSFGDDAALYFFRGFPPVVFFAENPPVVARNSSMADIEENPGPVFSRFVHTTAETAGEGFAQGIFHGVETYFSELATNLEGLVKTKLAEKGVVSTPDFSLTNILTVLFQESGHCILNPSWKTFLWSFGIILQRLGILGLQGAAKVFAALTAWLAKVAAASTQPSTGAVSLQGNQPDPDPHPTEFITILITGIATLFGIKEWKDSGNRTAKEFTSTFKAALQMGTSLNAFMKATRGAFKAIFQKAYFWYISEKPDAASIKAIAVTDSLIANWMKEVDFLTDRSIRESVNADPSLQLRVRVAYIVGRRLHAQLILANDRKTSPLVYYFNLIKKLYEDFAVNGFASHIRKEPWVIYVHGKTCIGKSQLQSDLCSRLLRAENIVVDGAMTYNVPTISPFMTDLRKQKVIAIDDIMSVVLPESLRTWLSLIFENATCASFKPNKPAIEDKDMEVENEILYINSNFEFIEHDSIPDKNAFHRRFHFKIEAALTDELVDARHETAKTVPKSILEKFEHLKFRRTLNPWNVLAPRYTDWMTYTELIEMAIKDFKAWRIAAQESVNRRMLCELQAKSLGLNNITYEDLQNDSFVEDKIREYLETLDTMDNERGIFSYDFRKLLAPHTLTLKETFNKFYAKVETPITEMLKKITAWTQSESNPVSLQGPRIRTTCDEILSMHKVLTDLWEYCEFIPGETEQLKETICGYFAPAALKYPHHAFVRAVRTCELAKGLHISNCRCEEEALDANLFCEEEKCFVKMYQKSLPKTIVSRIKDWNNLAITKLKSFYDQIWSSMNPILKGTLVLIGIVTTGAVFKLVFNWLTAKWNGDKNGIDKDFHKTFMFQSGHYSPGTSSKETKKSSQTKTNVSSFTSRAVTLQSGNFEDVVTKVRRNLRWITVCPEAEATNPNFERMLFPILGIHDRTYLVILHYVETITKALTQSDVKYIATLYDGHIQVPLSMNDFCETLLKWRCTEDSLSELGVWEAPARTHLVANILTHCGSRSKLSRMNNECFIVPCFTDLTSPCVLTRFNHFNSKYYDVSQYNHLVAYDGYNKPGFCGSLVFSKNLSTLVAIHTMGSDDGKIGFGELIFREDLETEHIVEPGFETIELEALSPEEIRNFPQYLKMLGKIPDHQVKKQGNKTVFVPSPLSNTVFEVRKEPAPLSSSDERVNYDWSPMKEGVKKHSNPPKGFERGLLLASAEATKELLQQSCPPPRNQVGILSIDEAVLGIPELKFKPLDMSTSPGFPLNVIRQRNQSGKAFLFHLEQTNSERKLLGLHPDLHRILSYEEHQRSQGIACFSPAIDCLKDELLKIEKARRVGGTRVFSTSPVQQVIAGKRLMGDWLMSYRSNWILSEHAISINPLSNDWMQLAQRLKTFPNILEGDYSGFGPQADSDVALAAITNIIEWYEFNDASFTHLTQLRALREELVNGIHICNNYVYSTISGIISGSFATAEINSEINKIYTRIAWMGTTNKDLATFDANVVLYTYGDDVIMSVSDEYIEQFNIRTISEFFAAHNIKFTNASKSNEIIEKVTLKEATFLKRSFRFDPTVPNQCLAPLDKVSIEEQINWVRNTQDPWDLMVASVDSMMIEAAMWGQSYYDEVRSKINTAFARSQKRYCFVDYRTMIKKIYEKESS</sequence>
<dbReference type="Gene3D" id="1.20.960.20">
    <property type="match status" value="1"/>
</dbReference>
<keyword evidence="9" id="KW-0808">Transferase</keyword>
<dbReference type="GO" id="GO:0039694">
    <property type="term" value="P:viral RNA genome replication"/>
    <property type="evidence" value="ECO:0007669"/>
    <property type="project" value="InterPro"/>
</dbReference>
<dbReference type="GO" id="GO:0044423">
    <property type="term" value="C:virion component"/>
    <property type="evidence" value="ECO:0007669"/>
    <property type="project" value="UniProtKB-KW"/>
</dbReference>
<evidence type="ECO:0000256" key="6">
    <source>
        <dbReference type="ARBA" id="ARBA00022553"/>
    </source>
</evidence>
<keyword evidence="12" id="KW-0378">Hydrolase</keyword>
<evidence type="ECO:0000256" key="15">
    <source>
        <dbReference type="ARBA" id="ARBA00022840"/>
    </source>
</evidence>
<evidence type="ECO:0000259" key="22">
    <source>
        <dbReference type="PROSITE" id="PS51218"/>
    </source>
</evidence>
<evidence type="ECO:0000256" key="20">
    <source>
        <dbReference type="SAM" id="MobiDB-lite"/>
    </source>
</evidence>
<evidence type="ECO:0000256" key="14">
    <source>
        <dbReference type="ARBA" id="ARBA00022807"/>
    </source>
</evidence>
<keyword evidence="4 23" id="KW-0696">RNA-directed RNA polymerase</keyword>
<keyword evidence="15" id="KW-0067">ATP-binding</keyword>
<dbReference type="Pfam" id="PF00910">
    <property type="entry name" value="RNA_helicase"/>
    <property type="match status" value="1"/>
</dbReference>
<dbReference type="InterPro" id="IPR029053">
    <property type="entry name" value="Viral_coat"/>
</dbReference>
<dbReference type="GO" id="GO:0006508">
    <property type="term" value="P:proteolysis"/>
    <property type="evidence" value="ECO:0007669"/>
    <property type="project" value="UniProtKB-KW"/>
</dbReference>
<keyword evidence="14" id="KW-0788">Thiol protease</keyword>
<dbReference type="GO" id="GO:0003968">
    <property type="term" value="F:RNA-directed RNA polymerase activity"/>
    <property type="evidence" value="ECO:0007669"/>
    <property type="project" value="UniProtKB-KW"/>
</dbReference>
<accession>A0A5Q0TW68</accession>